<dbReference type="Proteomes" id="UP000664203">
    <property type="component" value="Unassembled WGS sequence"/>
</dbReference>
<dbReference type="InterPro" id="IPR018860">
    <property type="entry name" value="APC_suCDC26"/>
</dbReference>
<name>A0A8H3IWG0_9LECA</name>
<dbReference type="Pfam" id="PF10471">
    <property type="entry name" value="ANAPC_CDC26"/>
    <property type="match status" value="1"/>
</dbReference>
<evidence type="ECO:0000256" key="1">
    <source>
        <dbReference type="ARBA" id="ARBA00022786"/>
    </source>
</evidence>
<evidence type="ECO:0000256" key="2">
    <source>
        <dbReference type="SAM" id="MobiDB-lite"/>
    </source>
</evidence>
<gene>
    <name evidence="3" type="ORF">ALECFALPRED_006882</name>
</gene>
<reference evidence="3" key="1">
    <citation type="submission" date="2021-03" db="EMBL/GenBank/DDBJ databases">
        <authorList>
            <person name="Tagirdzhanova G."/>
        </authorList>
    </citation>
    <scope>NUCLEOTIDE SEQUENCE</scope>
</reference>
<dbReference type="OrthoDB" id="5302254at2759"/>
<dbReference type="GO" id="GO:0031145">
    <property type="term" value="P:anaphase-promoting complex-dependent catabolic process"/>
    <property type="evidence" value="ECO:0007669"/>
    <property type="project" value="InterPro"/>
</dbReference>
<feature type="compositionally biased region" description="Basic and acidic residues" evidence="2">
    <location>
        <begin position="44"/>
        <end position="64"/>
    </location>
</feature>
<keyword evidence="1" id="KW-0833">Ubl conjugation pathway</keyword>
<proteinExistence type="predicted"/>
<dbReference type="AlphaFoldDB" id="A0A8H3IWG0"/>
<accession>A0A8H3IWG0</accession>
<organism evidence="3 4">
    <name type="scientific">Alectoria fallacina</name>
    <dbReference type="NCBI Taxonomy" id="1903189"/>
    <lineage>
        <taxon>Eukaryota</taxon>
        <taxon>Fungi</taxon>
        <taxon>Dikarya</taxon>
        <taxon>Ascomycota</taxon>
        <taxon>Pezizomycotina</taxon>
        <taxon>Lecanoromycetes</taxon>
        <taxon>OSLEUM clade</taxon>
        <taxon>Lecanoromycetidae</taxon>
        <taxon>Lecanorales</taxon>
        <taxon>Lecanorineae</taxon>
        <taxon>Parmeliaceae</taxon>
        <taxon>Alectoria</taxon>
    </lineage>
</organism>
<protein>
    <submittedName>
        <fullName evidence="3">Uncharacterized protein</fullName>
    </submittedName>
</protein>
<evidence type="ECO:0000313" key="3">
    <source>
        <dbReference type="EMBL" id="CAF9936535.1"/>
    </source>
</evidence>
<evidence type="ECO:0000313" key="4">
    <source>
        <dbReference type="Proteomes" id="UP000664203"/>
    </source>
</evidence>
<dbReference type="GO" id="GO:0005680">
    <property type="term" value="C:anaphase-promoting complex"/>
    <property type="evidence" value="ECO:0007669"/>
    <property type="project" value="InterPro"/>
</dbReference>
<comment type="caution">
    <text evidence="3">The sequence shown here is derived from an EMBL/GenBank/DDBJ whole genome shotgun (WGS) entry which is preliminary data.</text>
</comment>
<keyword evidence="4" id="KW-1185">Reference proteome</keyword>
<dbReference type="EMBL" id="CAJPDR010000446">
    <property type="protein sequence ID" value="CAF9936535.1"/>
    <property type="molecule type" value="Genomic_DNA"/>
</dbReference>
<feature type="region of interest" description="Disordered" evidence="2">
    <location>
        <begin position="33"/>
        <end position="74"/>
    </location>
</feature>
<sequence length="247" mass="27284">MLRRKPTTITLTAEDIAAYDDHRAAERNRKENVYPNNTGSAVAKGDEKMDPNDELKPLPADRPRIRNAGAASGLGREDRIRMKKRVVEHRKALLEVSVQSPTILEAVGHQSINMNPPITPPRTMRRPYVRPNPRARAWTRAEASLLLDDDDPVEDPPKPVNVLVAEEPALLVAPPPEVVVAVIVEIVENAVNTVPRKEDLTFSCVTDGVGVNGLADSKLGKGYDGNRHECAEMHLELDDFDEVNAFV</sequence>